<dbReference type="InterPro" id="IPR050098">
    <property type="entry name" value="TFPI/VKTCI-like"/>
</dbReference>
<dbReference type="RefSeq" id="XP_013859096.1">
    <property type="nucleotide sequence ID" value="XM_014003642.1"/>
</dbReference>
<keyword evidence="5" id="KW-1185">Reference proteome</keyword>
<gene>
    <name evidence="6" type="primary">si:dkeyp-73b11.8</name>
</gene>
<reference evidence="6" key="1">
    <citation type="submission" date="2025-08" db="UniProtKB">
        <authorList>
            <consortium name="RefSeq"/>
        </authorList>
    </citation>
    <scope>IDENTIFICATION</scope>
</reference>
<dbReference type="Pfam" id="PF00014">
    <property type="entry name" value="Kunitz_BPTI"/>
    <property type="match status" value="2"/>
</dbReference>
<dbReference type="PROSITE" id="PS00280">
    <property type="entry name" value="BPTI_KUNITZ_1"/>
    <property type="match status" value="1"/>
</dbReference>
<dbReference type="SUPFAM" id="SSF57362">
    <property type="entry name" value="BPTI-like"/>
    <property type="match status" value="2"/>
</dbReference>
<protein>
    <submittedName>
        <fullName evidence="6">Kunitz-type serine protease inhibitor Kunitz-1 isoform X1</fullName>
    </submittedName>
</protein>
<feature type="compositionally biased region" description="Basic residues" evidence="2">
    <location>
        <begin position="197"/>
        <end position="207"/>
    </location>
</feature>
<evidence type="ECO:0000313" key="6">
    <source>
        <dbReference type="RefSeq" id="XP_013859096.1"/>
    </source>
</evidence>
<dbReference type="PROSITE" id="PS50279">
    <property type="entry name" value="BPTI_KUNITZ_2"/>
    <property type="match status" value="2"/>
</dbReference>
<evidence type="ECO:0000256" key="1">
    <source>
        <dbReference type="ARBA" id="ARBA00023157"/>
    </source>
</evidence>
<feature type="domain" description="BPTI/Kunitz inhibitor" evidence="4">
    <location>
        <begin position="35"/>
        <end position="85"/>
    </location>
</feature>
<dbReference type="AlphaFoldDB" id="A0A2I4AUE0"/>
<feature type="domain" description="BPTI/Kunitz inhibitor" evidence="4">
    <location>
        <begin position="101"/>
        <end position="151"/>
    </location>
</feature>
<dbReference type="PANTHER" id="PTHR10083:SF373">
    <property type="entry name" value="SERINE PEPTIDASE INHIBITOR, KUNITZ TYPE, 2"/>
    <property type="match status" value="1"/>
</dbReference>
<dbReference type="CDD" id="cd00109">
    <property type="entry name" value="Kunitz-type"/>
    <property type="match status" value="1"/>
</dbReference>
<dbReference type="OrthoDB" id="4473401at2759"/>
<dbReference type="Gene3D" id="4.10.410.10">
    <property type="entry name" value="Pancreatic trypsin inhibitor Kunitz domain"/>
    <property type="match status" value="2"/>
</dbReference>
<organism evidence="5 6">
    <name type="scientific">Austrofundulus limnaeus</name>
    <name type="common">Annual killifish</name>
    <dbReference type="NCBI Taxonomy" id="52670"/>
    <lineage>
        <taxon>Eukaryota</taxon>
        <taxon>Metazoa</taxon>
        <taxon>Chordata</taxon>
        <taxon>Craniata</taxon>
        <taxon>Vertebrata</taxon>
        <taxon>Euteleostomi</taxon>
        <taxon>Actinopterygii</taxon>
        <taxon>Neopterygii</taxon>
        <taxon>Teleostei</taxon>
        <taxon>Neoteleostei</taxon>
        <taxon>Acanthomorphata</taxon>
        <taxon>Ovalentaria</taxon>
        <taxon>Atherinomorphae</taxon>
        <taxon>Cyprinodontiformes</taxon>
        <taxon>Rivulidae</taxon>
        <taxon>Austrofundulus</taxon>
    </lineage>
</organism>
<keyword evidence="3" id="KW-1133">Transmembrane helix</keyword>
<evidence type="ECO:0000256" key="2">
    <source>
        <dbReference type="SAM" id="MobiDB-lite"/>
    </source>
</evidence>
<dbReference type="InterPro" id="IPR002223">
    <property type="entry name" value="Kunitz_BPTI"/>
</dbReference>
<dbReference type="InParanoid" id="A0A2I4AUE0"/>
<feature type="transmembrane region" description="Helical" evidence="3">
    <location>
        <begin position="170"/>
        <end position="194"/>
    </location>
</feature>
<keyword evidence="3" id="KW-0812">Transmembrane</keyword>
<dbReference type="SMART" id="SM00131">
    <property type="entry name" value="KU"/>
    <property type="match status" value="2"/>
</dbReference>
<name>A0A2I4AUE0_AUSLI</name>
<keyword evidence="3" id="KW-0472">Membrane</keyword>
<dbReference type="InterPro" id="IPR020901">
    <property type="entry name" value="Prtase_inh_Kunz-CS"/>
</dbReference>
<dbReference type="PRINTS" id="PR00759">
    <property type="entry name" value="BASICPTASE"/>
</dbReference>
<accession>A0A2I4AUE0</accession>
<keyword evidence="1" id="KW-1015">Disulfide bond</keyword>
<evidence type="ECO:0000313" key="5">
    <source>
        <dbReference type="Proteomes" id="UP000192220"/>
    </source>
</evidence>
<dbReference type="InterPro" id="IPR036880">
    <property type="entry name" value="Kunitz_BPTI_sf"/>
</dbReference>
<feature type="region of interest" description="Disordered" evidence="2">
    <location>
        <begin position="197"/>
        <end position="227"/>
    </location>
</feature>
<dbReference type="GO" id="GO:0005615">
    <property type="term" value="C:extracellular space"/>
    <property type="evidence" value="ECO:0007669"/>
    <property type="project" value="TreeGrafter"/>
</dbReference>
<evidence type="ECO:0000259" key="4">
    <source>
        <dbReference type="PROSITE" id="PS50279"/>
    </source>
</evidence>
<dbReference type="KEGG" id="alim:106514392"/>
<keyword evidence="6" id="KW-0722">Serine protease inhibitor</keyword>
<dbReference type="GO" id="GO:0004867">
    <property type="term" value="F:serine-type endopeptidase inhibitor activity"/>
    <property type="evidence" value="ECO:0007669"/>
    <property type="project" value="UniProtKB-KW"/>
</dbReference>
<keyword evidence="6" id="KW-0646">Protease inhibitor</keyword>
<evidence type="ECO:0000256" key="3">
    <source>
        <dbReference type="SAM" id="Phobius"/>
    </source>
</evidence>
<dbReference type="Proteomes" id="UP000192220">
    <property type="component" value="Unplaced"/>
</dbReference>
<sequence length="227" mass="25055">MKESTKTSSSMKNLLVLGIVLSALHIIYSKTPAFCQKPSDPGQGTKYIFAVYYDASNDRCNPFFYGGEGGNENRFENERQCMRNCSPNAENIYPVDESKACLLKHETGTCSGSLLKYYYNPAHDKCKKFIWTGCHGNGNRFSDSETCNSTCLGIHQDSDELEEDEPDTPIAIICGVLLAIIIVAIIVTVTVLTVQSKKKKGSKKTSKNKSSDSQPDSPLQERAIEMA</sequence>
<proteinExistence type="predicted"/>
<dbReference type="PANTHER" id="PTHR10083">
    <property type="entry name" value="KUNITZ-TYPE PROTEASE INHIBITOR-RELATED"/>
    <property type="match status" value="1"/>
</dbReference>